<evidence type="ECO:0000256" key="2">
    <source>
        <dbReference type="ARBA" id="ARBA00010407"/>
    </source>
</evidence>
<comment type="catalytic activity">
    <reaction evidence="1">
        <text>Thiol-dependent hydrolysis of ester, thioester, amide, peptide and isopeptide bonds formed by the C-terminal Gly of ubiquitin (a 76-residue protein attached to proteins as an intracellular targeting signal).</text>
        <dbReference type="EC" id="3.4.19.12"/>
    </reaction>
</comment>
<evidence type="ECO:0000259" key="9">
    <source>
        <dbReference type="PROSITE" id="PS50802"/>
    </source>
</evidence>
<protein>
    <recommendedName>
        <fullName evidence="3">ubiquitinyl hydrolase 1</fullName>
        <ecNumber evidence="3">3.4.19.12</ecNumber>
    </recommendedName>
</protein>
<dbReference type="Gramene" id="Pp3c7_5530V3.4">
    <property type="protein sequence ID" value="Pp3c7_5530V3.4"/>
    <property type="gene ID" value="Pp3c7_5530"/>
</dbReference>
<dbReference type="EnsemblPlants" id="Pp3c7_5530V3.2">
    <property type="protein sequence ID" value="Pp3c7_5530V3.2"/>
    <property type="gene ID" value="Pp3c7_5530"/>
</dbReference>
<feature type="domain" description="UBA" evidence="8">
    <location>
        <begin position="661"/>
        <end position="701"/>
    </location>
</feature>
<reference evidence="10 12" key="1">
    <citation type="journal article" date="2008" name="Science">
        <title>The Physcomitrella genome reveals evolutionary insights into the conquest of land by plants.</title>
        <authorList>
            <person name="Rensing S."/>
            <person name="Lang D."/>
            <person name="Zimmer A."/>
            <person name="Terry A."/>
            <person name="Salamov A."/>
            <person name="Shapiro H."/>
            <person name="Nishiyama T."/>
            <person name="Perroud P.-F."/>
            <person name="Lindquist E."/>
            <person name="Kamisugi Y."/>
            <person name="Tanahashi T."/>
            <person name="Sakakibara K."/>
            <person name="Fujita T."/>
            <person name="Oishi K."/>
            <person name="Shin-I T."/>
            <person name="Kuroki Y."/>
            <person name="Toyoda A."/>
            <person name="Suzuki Y."/>
            <person name="Hashimoto A."/>
            <person name="Yamaguchi K."/>
            <person name="Sugano A."/>
            <person name="Kohara Y."/>
            <person name="Fujiyama A."/>
            <person name="Anterola A."/>
            <person name="Aoki S."/>
            <person name="Ashton N."/>
            <person name="Barbazuk W.B."/>
            <person name="Barker E."/>
            <person name="Bennetzen J."/>
            <person name="Bezanilla M."/>
            <person name="Blankenship R."/>
            <person name="Cho S.H."/>
            <person name="Dutcher S."/>
            <person name="Estelle M."/>
            <person name="Fawcett J.A."/>
            <person name="Gundlach H."/>
            <person name="Hanada K."/>
            <person name="Heyl A."/>
            <person name="Hicks K.A."/>
            <person name="Hugh J."/>
            <person name="Lohr M."/>
            <person name="Mayer K."/>
            <person name="Melkozernov A."/>
            <person name="Murata T."/>
            <person name="Nelson D."/>
            <person name="Pils B."/>
            <person name="Prigge M."/>
            <person name="Reiss B."/>
            <person name="Renner T."/>
            <person name="Rombauts S."/>
            <person name="Rushton P."/>
            <person name="Sanderfoot A."/>
            <person name="Schween G."/>
            <person name="Shiu S.-H."/>
            <person name="Stueber K."/>
            <person name="Theodoulou F.L."/>
            <person name="Tu H."/>
            <person name="Van de Peer Y."/>
            <person name="Verrier P.J."/>
            <person name="Waters E."/>
            <person name="Wood A."/>
            <person name="Yang L."/>
            <person name="Cove D."/>
            <person name="Cuming A."/>
            <person name="Hasebe M."/>
            <person name="Lucas S."/>
            <person name="Mishler D.B."/>
            <person name="Reski R."/>
            <person name="Grigoriev I."/>
            <person name="Quatrano R.S."/>
            <person name="Boore J.L."/>
        </authorList>
    </citation>
    <scope>NUCLEOTIDE SEQUENCE [LARGE SCALE GENOMIC DNA]</scope>
    <source>
        <strain evidence="11 12">cv. Gransden 2004</strain>
    </source>
</reference>
<dbReference type="RefSeq" id="XP_073391613.1">
    <property type="nucleotide sequence ID" value="XM_073535512.1"/>
</dbReference>
<feature type="compositionally biased region" description="Low complexity" evidence="7">
    <location>
        <begin position="231"/>
        <end position="244"/>
    </location>
</feature>
<dbReference type="EMBL" id="ABEU02000007">
    <property type="protein sequence ID" value="PNR50790.1"/>
    <property type="molecule type" value="Genomic_DNA"/>
</dbReference>
<feature type="compositionally biased region" description="Low complexity" evidence="7">
    <location>
        <begin position="345"/>
        <end position="359"/>
    </location>
</feature>
<evidence type="ECO:0000313" key="10">
    <source>
        <dbReference type="EMBL" id="PNR50790.1"/>
    </source>
</evidence>
<keyword evidence="5" id="KW-0833">Ubl conjugation pathway</keyword>
<reference evidence="11" key="3">
    <citation type="submission" date="2020-12" db="UniProtKB">
        <authorList>
            <consortium name="EnsemblPlants"/>
        </authorList>
    </citation>
    <scope>IDENTIFICATION</scope>
</reference>
<feature type="compositionally biased region" description="Basic and acidic residues" evidence="7">
    <location>
        <begin position="174"/>
        <end position="193"/>
    </location>
</feature>
<feature type="region of interest" description="Disordered" evidence="7">
    <location>
        <begin position="156"/>
        <end position="217"/>
    </location>
</feature>
<dbReference type="Gramene" id="Pp3c7_5530V3.6">
    <property type="protein sequence ID" value="Pp3c7_5530V3.6"/>
    <property type="gene ID" value="Pp3c7_5530"/>
</dbReference>
<dbReference type="RefSeq" id="XP_024380794.1">
    <property type="nucleotide sequence ID" value="XM_024525026.2"/>
</dbReference>
<evidence type="ECO:0000256" key="6">
    <source>
        <dbReference type="ARBA" id="ARBA00022801"/>
    </source>
</evidence>
<dbReference type="EnsemblPlants" id="Pp3c7_5530V3.1">
    <property type="protein sequence ID" value="Pp3c7_5530V3.1"/>
    <property type="gene ID" value="Pp3c7_5530"/>
</dbReference>
<dbReference type="InterPro" id="IPR015940">
    <property type="entry name" value="UBA"/>
</dbReference>
<evidence type="ECO:0000256" key="7">
    <source>
        <dbReference type="SAM" id="MobiDB-lite"/>
    </source>
</evidence>
<evidence type="ECO:0000256" key="5">
    <source>
        <dbReference type="ARBA" id="ARBA00022786"/>
    </source>
</evidence>
<keyword evidence="4" id="KW-0645">Protease</keyword>
<dbReference type="EnsemblPlants" id="Pp3c7_5530V3.5">
    <property type="protein sequence ID" value="Pp3c7_5530V3.5"/>
    <property type="gene ID" value="Pp3c7_5530"/>
</dbReference>
<feature type="compositionally biased region" description="Polar residues" evidence="7">
    <location>
        <begin position="369"/>
        <end position="379"/>
    </location>
</feature>
<dbReference type="Pfam" id="PF02338">
    <property type="entry name" value="OTU"/>
    <property type="match status" value="1"/>
</dbReference>
<evidence type="ECO:0000256" key="3">
    <source>
        <dbReference type="ARBA" id="ARBA00012759"/>
    </source>
</evidence>
<evidence type="ECO:0000256" key="1">
    <source>
        <dbReference type="ARBA" id="ARBA00000707"/>
    </source>
</evidence>
<feature type="compositionally biased region" description="Low complexity" evidence="7">
    <location>
        <begin position="20"/>
        <end position="49"/>
    </location>
</feature>
<feature type="region of interest" description="Disordered" evidence="7">
    <location>
        <begin position="231"/>
        <end position="293"/>
    </location>
</feature>
<evidence type="ECO:0000313" key="11">
    <source>
        <dbReference type="EnsemblPlants" id="Pp3c7_5530V3.1"/>
    </source>
</evidence>
<dbReference type="Proteomes" id="UP000006727">
    <property type="component" value="Chromosome 7"/>
</dbReference>
<feature type="compositionally biased region" description="Polar residues" evidence="7">
    <location>
        <begin position="622"/>
        <end position="662"/>
    </location>
</feature>
<dbReference type="PaxDb" id="3218-PP1S311_62V6.3"/>
<feature type="region of interest" description="Disordered" evidence="7">
    <location>
        <begin position="324"/>
        <end position="382"/>
    </location>
</feature>
<dbReference type="CDD" id="cd22796">
    <property type="entry name" value="OTU_plant_OTU6-like"/>
    <property type="match status" value="1"/>
</dbReference>
<comment type="similarity">
    <text evidence="2">Belongs to the peptidase C85 family.</text>
</comment>
<dbReference type="PANTHER" id="PTHR12419:SF4">
    <property type="entry name" value="OTU DOMAIN-CONTAINING PROTEIN 5"/>
    <property type="match status" value="1"/>
</dbReference>
<accession>A0A2K1KAJ0</accession>
<dbReference type="PROSITE" id="PS50802">
    <property type="entry name" value="OTU"/>
    <property type="match status" value="1"/>
</dbReference>
<organism evidence="10">
    <name type="scientific">Physcomitrium patens</name>
    <name type="common">Spreading-leaved earth moss</name>
    <name type="synonym">Physcomitrella patens</name>
    <dbReference type="NCBI Taxonomy" id="3218"/>
    <lineage>
        <taxon>Eukaryota</taxon>
        <taxon>Viridiplantae</taxon>
        <taxon>Streptophyta</taxon>
        <taxon>Embryophyta</taxon>
        <taxon>Bryophyta</taxon>
        <taxon>Bryophytina</taxon>
        <taxon>Bryopsida</taxon>
        <taxon>Funariidae</taxon>
        <taxon>Funariales</taxon>
        <taxon>Funariaceae</taxon>
        <taxon>Physcomitrium</taxon>
    </lineage>
</organism>
<keyword evidence="12" id="KW-1185">Reference proteome</keyword>
<feature type="region of interest" description="Disordered" evidence="7">
    <location>
        <begin position="62"/>
        <end position="81"/>
    </location>
</feature>
<dbReference type="RefSeq" id="XP_024380795.1">
    <property type="nucleotide sequence ID" value="XM_024525027.2"/>
</dbReference>
<dbReference type="EnsemblPlants" id="Pp3c7_5530V3.6">
    <property type="protein sequence ID" value="Pp3c7_5530V3.6"/>
    <property type="gene ID" value="Pp3c7_5530"/>
</dbReference>
<dbReference type="FunFam" id="3.90.70.80:FF:000018">
    <property type="entry name" value="OTU domain-containing protein 5-B"/>
    <property type="match status" value="1"/>
</dbReference>
<dbReference type="Gramene" id="Pp3c7_5530V3.2">
    <property type="protein sequence ID" value="Pp3c7_5530V3.2"/>
    <property type="gene ID" value="Pp3c7_5530"/>
</dbReference>
<dbReference type="PROSITE" id="PS50030">
    <property type="entry name" value="UBA"/>
    <property type="match status" value="1"/>
</dbReference>
<dbReference type="GO" id="GO:0009966">
    <property type="term" value="P:regulation of signal transduction"/>
    <property type="evidence" value="ECO:0000318"/>
    <property type="project" value="GO_Central"/>
</dbReference>
<dbReference type="PANTHER" id="PTHR12419">
    <property type="entry name" value="OTU DOMAIN CONTAINING PROTEIN"/>
    <property type="match status" value="1"/>
</dbReference>
<dbReference type="EnsemblPlants" id="Pp3c7_5530V3.4">
    <property type="protein sequence ID" value="Pp3c7_5530V3.4"/>
    <property type="gene ID" value="Pp3c7_5530"/>
</dbReference>
<dbReference type="AlphaFoldDB" id="A0A2K1KAJ0"/>
<feature type="compositionally biased region" description="Low complexity" evidence="7">
    <location>
        <begin position="611"/>
        <end position="621"/>
    </location>
</feature>
<dbReference type="SUPFAM" id="SSF46934">
    <property type="entry name" value="UBA-like"/>
    <property type="match status" value="1"/>
</dbReference>
<proteinExistence type="inferred from homology"/>
<dbReference type="FunCoup" id="A0A2K1KAJ0">
    <property type="interactions" value="2006"/>
</dbReference>
<dbReference type="GeneID" id="112284790"/>
<feature type="region of interest" description="Disordered" evidence="7">
    <location>
        <begin position="607"/>
        <end position="662"/>
    </location>
</feature>
<evidence type="ECO:0000256" key="4">
    <source>
        <dbReference type="ARBA" id="ARBA00022670"/>
    </source>
</evidence>
<dbReference type="InterPro" id="IPR050704">
    <property type="entry name" value="Peptidase_C85-like"/>
</dbReference>
<dbReference type="GO" id="GO:0061578">
    <property type="term" value="F:K63-linked deubiquitinase activity"/>
    <property type="evidence" value="ECO:0000318"/>
    <property type="project" value="GO_Central"/>
</dbReference>
<dbReference type="KEGG" id="ppp:112284790"/>
<dbReference type="Gramene" id="Pp3c7_5530V3.5">
    <property type="protein sequence ID" value="Pp3c7_5530V3.5"/>
    <property type="gene ID" value="Pp3c7_5530"/>
</dbReference>
<gene>
    <name evidence="11" type="primary">LOC112284790</name>
    <name evidence="10" type="ORF">PHYPA_009976</name>
</gene>
<dbReference type="Gene3D" id="3.90.70.80">
    <property type="match status" value="1"/>
</dbReference>
<dbReference type="InterPro" id="IPR009060">
    <property type="entry name" value="UBA-like_sf"/>
</dbReference>
<dbReference type="Gramene" id="Pp3c7_5530V3.1">
    <property type="protein sequence ID" value="Pp3c7_5530V3.1"/>
    <property type="gene ID" value="Pp3c7_5530"/>
</dbReference>
<dbReference type="STRING" id="3218.A0A2K1KAJ0"/>
<dbReference type="InterPro" id="IPR003323">
    <property type="entry name" value="OTU_dom"/>
</dbReference>
<dbReference type="SUPFAM" id="SSF54001">
    <property type="entry name" value="Cysteine proteinases"/>
    <property type="match status" value="1"/>
</dbReference>
<dbReference type="GO" id="GO:0006508">
    <property type="term" value="P:proteolysis"/>
    <property type="evidence" value="ECO:0007669"/>
    <property type="project" value="UniProtKB-KW"/>
</dbReference>
<dbReference type="EC" id="3.4.19.12" evidence="3"/>
<feature type="region of interest" description="Disordered" evidence="7">
    <location>
        <begin position="1"/>
        <end position="49"/>
    </location>
</feature>
<evidence type="ECO:0000259" key="8">
    <source>
        <dbReference type="PROSITE" id="PS50030"/>
    </source>
</evidence>
<evidence type="ECO:0000313" key="12">
    <source>
        <dbReference type="Proteomes" id="UP000006727"/>
    </source>
</evidence>
<feature type="domain" description="OTU" evidence="9">
    <location>
        <begin position="402"/>
        <end position="525"/>
    </location>
</feature>
<dbReference type="OrthoDB" id="409956at2759"/>
<dbReference type="GO" id="GO:0004843">
    <property type="term" value="F:cysteine-type deubiquitinase activity"/>
    <property type="evidence" value="ECO:0000318"/>
    <property type="project" value="GO_Central"/>
</dbReference>
<name>A0A2K1KAJ0_PHYPA</name>
<dbReference type="InterPro" id="IPR038765">
    <property type="entry name" value="Papain-like_cys_pep_sf"/>
</dbReference>
<reference evidence="10 12" key="2">
    <citation type="journal article" date="2018" name="Plant J.">
        <title>The Physcomitrella patens chromosome-scale assembly reveals moss genome structure and evolution.</title>
        <authorList>
            <person name="Lang D."/>
            <person name="Ullrich K.K."/>
            <person name="Murat F."/>
            <person name="Fuchs J."/>
            <person name="Jenkins J."/>
            <person name="Haas F.B."/>
            <person name="Piednoel M."/>
            <person name="Gundlach H."/>
            <person name="Van Bel M."/>
            <person name="Meyberg R."/>
            <person name="Vives C."/>
            <person name="Morata J."/>
            <person name="Symeonidi A."/>
            <person name="Hiss M."/>
            <person name="Muchero W."/>
            <person name="Kamisugi Y."/>
            <person name="Saleh O."/>
            <person name="Blanc G."/>
            <person name="Decker E.L."/>
            <person name="van Gessel N."/>
            <person name="Grimwood J."/>
            <person name="Hayes R.D."/>
            <person name="Graham S.W."/>
            <person name="Gunter L.E."/>
            <person name="McDaniel S.F."/>
            <person name="Hoernstein S.N.W."/>
            <person name="Larsson A."/>
            <person name="Li F.W."/>
            <person name="Perroud P.F."/>
            <person name="Phillips J."/>
            <person name="Ranjan P."/>
            <person name="Rokshar D.S."/>
            <person name="Rothfels C.J."/>
            <person name="Schneider L."/>
            <person name="Shu S."/>
            <person name="Stevenson D.W."/>
            <person name="Thummler F."/>
            <person name="Tillich M."/>
            <person name="Villarreal Aguilar J.C."/>
            <person name="Widiez T."/>
            <person name="Wong G.K."/>
            <person name="Wymore A."/>
            <person name="Zhang Y."/>
            <person name="Zimmer A.D."/>
            <person name="Quatrano R.S."/>
            <person name="Mayer K.F.X."/>
            <person name="Goodstein D."/>
            <person name="Casacuberta J.M."/>
            <person name="Vandepoele K."/>
            <person name="Reski R."/>
            <person name="Cuming A.C."/>
            <person name="Tuskan G.A."/>
            <person name="Maumus F."/>
            <person name="Salse J."/>
            <person name="Schmutz J."/>
            <person name="Rensing S.A."/>
        </authorList>
    </citation>
    <scope>NUCLEOTIDE SEQUENCE [LARGE SCALE GENOMIC DNA]</scope>
    <source>
        <strain evidence="11 12">cv. Gransden 2004</strain>
    </source>
</reference>
<sequence>MTRVVVQRGGLSNQTPSRPPSNSASVTPSATASSSTTLPLSSQSPALSVPSSYTVLSSSLSLVSGDESPDIPGSEPQNFDGELYSSNLTGASVKNAAYAVPVDTRVTSEFEAAASRSQSACNLEIRREEAADEKEENLVRQAQHVSVVGKNLEASESYLNGTDSGRGINSDGEEQLKPFDTIRKEPLLEELSRSSEANSRKQPGRIFRGQLNSSARQNTASCNLTSHLVPSSMPLPSSTSHSPSNLQPVSHIPASLPPVHPPSAASCDTPPMSRTHEENDPGRPPSSFMTSDPVGCSYASAPIPLAPPAPLTPVSLRRSGWVGSSALSANRGPSSRRIPRGLKGTRSSPNSSRPTSPRSYGEGDGYNSADEQSPWTPGTSGYEDCMERERQFVIELRRVKGLEVRHMAEDGNCLFRAVADRVYGDAEMYDETRQMCIDYMEKERDHFSQFVTESFTAYCKRKRRDKVYGNNLEIQAMAEIYNRPIHIYSYSAEPINIFHGSYETDLPPIRLSYHRGNHYNAIVDPCNPAVGAGLGFGSLRGRNVDTEQVKAALNAQQELQIDKVLLAEGRYYSDMELTEQEIERMVIEESRAEYLAGEHRRIHNVWHEETSSSAGAEPSSSRTIGSPRNSSDVMVSGQGSNRRPASRSPSLPATSTPSESSVLPENVRMLLSMGFSYLRVMEAYSIFGDNINDMLCYLLETEPHSSGVGENIRRKGKAAE</sequence>
<keyword evidence="6" id="KW-0378">Hydrolase</keyword>